<dbReference type="Proteomes" id="UP000644699">
    <property type="component" value="Unassembled WGS sequence"/>
</dbReference>
<proteinExistence type="predicted"/>
<dbReference type="PIRSF" id="PIRSF033328">
    <property type="entry name" value="Phest_Mll4975"/>
    <property type="match status" value="1"/>
</dbReference>
<reference evidence="1" key="2">
    <citation type="submission" date="2020-09" db="EMBL/GenBank/DDBJ databases">
        <authorList>
            <person name="Sun Q."/>
            <person name="Zhou Y."/>
        </authorList>
    </citation>
    <scope>NUCLEOTIDE SEQUENCE</scope>
    <source>
        <strain evidence="1">CGMCC 1.15367</strain>
    </source>
</reference>
<dbReference type="Pfam" id="PF06299">
    <property type="entry name" value="DUF1045"/>
    <property type="match status" value="1"/>
</dbReference>
<keyword evidence="2" id="KW-1185">Reference proteome</keyword>
<evidence type="ECO:0000313" key="2">
    <source>
        <dbReference type="Proteomes" id="UP000644699"/>
    </source>
</evidence>
<protein>
    <recommendedName>
        <fullName evidence="3">Phosphonate metabolism protein</fullName>
    </recommendedName>
</protein>
<dbReference type="Gene3D" id="3.90.1140.10">
    <property type="entry name" value="Cyclic phosphodiesterase"/>
    <property type="match status" value="1"/>
</dbReference>
<evidence type="ECO:0000313" key="1">
    <source>
        <dbReference type="EMBL" id="GGD92603.1"/>
    </source>
</evidence>
<sequence>MRAALYFTPPADAALTRAAALWLGRDAFSGAATRAPDPAIDPLVADPARYGFHATLRAPFRPKDGVTLADLASALDAFAATRRAFDLPKAVIARLDGFLALVPAAPSPDLAALESAILEAFEPFRAPLTADEVARRRPERLSEHQRNLLDRWGYPYVRDEFRFHMTLTNSLAGDALERTETDLRRRLAEFDGAPLAIGGLALFVEEERGAPFTVARLAPFGA</sequence>
<reference evidence="1" key="1">
    <citation type="journal article" date="2014" name="Int. J. Syst. Evol. Microbiol.">
        <title>Complete genome sequence of Corynebacterium casei LMG S-19264T (=DSM 44701T), isolated from a smear-ripened cheese.</title>
        <authorList>
            <consortium name="US DOE Joint Genome Institute (JGI-PGF)"/>
            <person name="Walter F."/>
            <person name="Albersmeier A."/>
            <person name="Kalinowski J."/>
            <person name="Ruckert C."/>
        </authorList>
    </citation>
    <scope>NUCLEOTIDE SEQUENCE</scope>
    <source>
        <strain evidence="1">CGMCC 1.15367</strain>
    </source>
</reference>
<dbReference type="EMBL" id="BMIQ01000001">
    <property type="protein sequence ID" value="GGD92603.1"/>
    <property type="molecule type" value="Genomic_DNA"/>
</dbReference>
<dbReference type="AlphaFoldDB" id="A0A917E1L6"/>
<dbReference type="RefSeq" id="WP_188907001.1">
    <property type="nucleotide sequence ID" value="NZ_BMIQ01000001.1"/>
</dbReference>
<name>A0A917E1L6_9HYPH</name>
<organism evidence="1 2">
    <name type="scientific">Aureimonas endophytica</name>
    <dbReference type="NCBI Taxonomy" id="2027858"/>
    <lineage>
        <taxon>Bacteria</taxon>
        <taxon>Pseudomonadati</taxon>
        <taxon>Pseudomonadota</taxon>
        <taxon>Alphaproteobacteria</taxon>
        <taxon>Hyphomicrobiales</taxon>
        <taxon>Aurantimonadaceae</taxon>
        <taxon>Aureimonas</taxon>
    </lineage>
</organism>
<gene>
    <name evidence="1" type="ORF">GCM10011390_09170</name>
</gene>
<accession>A0A917E1L6</accession>
<dbReference type="InterPro" id="IPR009389">
    <property type="entry name" value="DUF1045"/>
</dbReference>
<evidence type="ECO:0008006" key="3">
    <source>
        <dbReference type="Google" id="ProtNLM"/>
    </source>
</evidence>
<comment type="caution">
    <text evidence="1">The sequence shown here is derived from an EMBL/GenBank/DDBJ whole genome shotgun (WGS) entry which is preliminary data.</text>
</comment>